<evidence type="ECO:0000313" key="2">
    <source>
        <dbReference type="EMBL" id="CAG2062697.1"/>
    </source>
</evidence>
<evidence type="ECO:0000313" key="3">
    <source>
        <dbReference type="Proteomes" id="UP001153148"/>
    </source>
</evidence>
<protein>
    <submittedName>
        <fullName evidence="2">Uncharacterized protein</fullName>
    </submittedName>
</protein>
<keyword evidence="3" id="KW-1185">Reference proteome</keyword>
<gene>
    <name evidence="2" type="ORF">TPAB3V08_LOCUS9647</name>
</gene>
<dbReference type="Proteomes" id="UP001153148">
    <property type="component" value="Unassembled WGS sequence"/>
</dbReference>
<sequence>MLKEDPESKKSDLLQNPLIVPLKRLNYHKPMNDFGVLDLQFHPTQPWGDKDQWEEGKTDVREGEDNKSHDVEPSSCGSTALIVSFSLCLSTTTCITCWTLSFHYFLRLWSENAAEKDVSTNSFRFLLPVFDVPGTLCTIVWEMTVLLRPNKPLY</sequence>
<dbReference type="EMBL" id="CAJPIN010021791">
    <property type="protein sequence ID" value="CAG2062697.1"/>
    <property type="molecule type" value="Genomic_DNA"/>
</dbReference>
<name>A0ABN7P4M7_TIMPD</name>
<dbReference type="Gene3D" id="2.130.10.10">
    <property type="entry name" value="YVTN repeat-like/Quinoprotein amine dehydrogenase"/>
    <property type="match status" value="1"/>
</dbReference>
<dbReference type="InterPro" id="IPR015943">
    <property type="entry name" value="WD40/YVTN_repeat-like_dom_sf"/>
</dbReference>
<feature type="compositionally biased region" description="Basic and acidic residues" evidence="1">
    <location>
        <begin position="48"/>
        <end position="71"/>
    </location>
</feature>
<feature type="region of interest" description="Disordered" evidence="1">
    <location>
        <begin position="47"/>
        <end position="71"/>
    </location>
</feature>
<accession>A0ABN7P4M7</accession>
<reference evidence="2" key="1">
    <citation type="submission" date="2021-03" db="EMBL/GenBank/DDBJ databases">
        <authorList>
            <person name="Tran Van P."/>
        </authorList>
    </citation>
    <scope>NUCLEOTIDE SEQUENCE</scope>
</reference>
<proteinExistence type="predicted"/>
<comment type="caution">
    <text evidence="2">The sequence shown here is derived from an EMBL/GenBank/DDBJ whole genome shotgun (WGS) entry which is preliminary data.</text>
</comment>
<organism evidence="2 3">
    <name type="scientific">Timema podura</name>
    <name type="common">Walking stick</name>
    <dbReference type="NCBI Taxonomy" id="61482"/>
    <lineage>
        <taxon>Eukaryota</taxon>
        <taxon>Metazoa</taxon>
        <taxon>Ecdysozoa</taxon>
        <taxon>Arthropoda</taxon>
        <taxon>Hexapoda</taxon>
        <taxon>Insecta</taxon>
        <taxon>Pterygota</taxon>
        <taxon>Neoptera</taxon>
        <taxon>Polyneoptera</taxon>
        <taxon>Phasmatodea</taxon>
        <taxon>Timematodea</taxon>
        <taxon>Timematoidea</taxon>
        <taxon>Timematidae</taxon>
        <taxon>Timema</taxon>
    </lineage>
</organism>
<evidence type="ECO:0000256" key="1">
    <source>
        <dbReference type="SAM" id="MobiDB-lite"/>
    </source>
</evidence>